<comment type="caution">
    <text evidence="1">The sequence shown here is derived from an EMBL/GenBank/DDBJ whole genome shotgun (WGS) entry which is preliminary data.</text>
</comment>
<gene>
    <name evidence="1" type="ORF">EYF80_029594</name>
</gene>
<evidence type="ECO:0000313" key="2">
    <source>
        <dbReference type="Proteomes" id="UP000314294"/>
    </source>
</evidence>
<reference evidence="1 2" key="1">
    <citation type="submission" date="2019-03" db="EMBL/GenBank/DDBJ databases">
        <title>First draft genome of Liparis tanakae, snailfish: a comprehensive survey of snailfish specific genes.</title>
        <authorList>
            <person name="Kim W."/>
            <person name="Song I."/>
            <person name="Jeong J.-H."/>
            <person name="Kim D."/>
            <person name="Kim S."/>
            <person name="Ryu S."/>
            <person name="Song J.Y."/>
            <person name="Lee S.K."/>
        </authorList>
    </citation>
    <scope>NUCLEOTIDE SEQUENCE [LARGE SCALE GENOMIC DNA]</scope>
    <source>
        <tissue evidence="1">Muscle</tissue>
    </source>
</reference>
<sequence>MEPFPPTAAPPVRRLLKQTLMSVRWKAALQSTILWKSFMANGTSWTTASSAPSTVATTLSGEDSGRIRVVLIYLRGPAGYHSRVVDAEGQIPQAPGTGTSKLLPQGVQWEELKVFHADQSQGLKSLCCLVTNP</sequence>
<proteinExistence type="predicted"/>
<dbReference type="EMBL" id="SRLO01000339">
    <property type="protein sequence ID" value="TNN60161.1"/>
    <property type="molecule type" value="Genomic_DNA"/>
</dbReference>
<dbReference type="AlphaFoldDB" id="A0A4Z2H3G9"/>
<accession>A0A4Z2H3G9</accession>
<dbReference type="Proteomes" id="UP000314294">
    <property type="component" value="Unassembled WGS sequence"/>
</dbReference>
<organism evidence="1 2">
    <name type="scientific">Liparis tanakae</name>
    <name type="common">Tanaka's snailfish</name>
    <dbReference type="NCBI Taxonomy" id="230148"/>
    <lineage>
        <taxon>Eukaryota</taxon>
        <taxon>Metazoa</taxon>
        <taxon>Chordata</taxon>
        <taxon>Craniata</taxon>
        <taxon>Vertebrata</taxon>
        <taxon>Euteleostomi</taxon>
        <taxon>Actinopterygii</taxon>
        <taxon>Neopterygii</taxon>
        <taxon>Teleostei</taxon>
        <taxon>Neoteleostei</taxon>
        <taxon>Acanthomorphata</taxon>
        <taxon>Eupercaria</taxon>
        <taxon>Perciformes</taxon>
        <taxon>Cottioidei</taxon>
        <taxon>Cottales</taxon>
        <taxon>Liparidae</taxon>
        <taxon>Liparis</taxon>
    </lineage>
</organism>
<name>A0A4Z2H3G9_9TELE</name>
<protein>
    <submittedName>
        <fullName evidence="1">Uncharacterized protein</fullName>
    </submittedName>
</protein>
<evidence type="ECO:0000313" key="1">
    <source>
        <dbReference type="EMBL" id="TNN60161.1"/>
    </source>
</evidence>
<keyword evidence="2" id="KW-1185">Reference proteome</keyword>